<protein>
    <recommendedName>
        <fullName evidence="3">Energy transducer TonB</fullName>
    </recommendedName>
</protein>
<dbReference type="OrthoDB" id="5982524at2"/>
<evidence type="ECO:0000313" key="2">
    <source>
        <dbReference type="Proteomes" id="UP000248926"/>
    </source>
</evidence>
<dbReference type="Gene3D" id="3.30.1150.10">
    <property type="match status" value="1"/>
</dbReference>
<dbReference type="Proteomes" id="UP000248926">
    <property type="component" value="Unassembled WGS sequence"/>
</dbReference>
<evidence type="ECO:0008006" key="3">
    <source>
        <dbReference type="Google" id="ProtNLM"/>
    </source>
</evidence>
<evidence type="ECO:0000313" key="1">
    <source>
        <dbReference type="EMBL" id="RAO76617.1"/>
    </source>
</evidence>
<proteinExistence type="predicted"/>
<dbReference type="RefSeq" id="WP_111980692.1">
    <property type="nucleotide sequence ID" value="NZ_NFZS01000001.1"/>
</dbReference>
<sequence>MLVTGTMTIKADGSVESYALDHAEKLPPEVGAVVQRSVPTWKFTLAKPAEAPLRESMSLRIVARAIDKDRATVRIAGASFGKNAGAPEEDLQPLNRTSPVYPRKAIDQRVSAAVYLMVKVSRDGKVADAMAEQVNLLTYTDPSERERLRKLFASSALTTARGWTWQVPSRGEHANDPYWLVRVPIKYKIFQGIRPGSMDPPYGQWEVYLPGERQAAPWASTDAAMPGAVDTVADDRVQPLIGEVRLLTPLGEG</sequence>
<dbReference type="EMBL" id="NFZS01000001">
    <property type="protein sequence ID" value="RAO76617.1"/>
    <property type="molecule type" value="Genomic_DNA"/>
</dbReference>
<dbReference type="SUPFAM" id="SSF74653">
    <property type="entry name" value="TolA/TonB C-terminal domain"/>
    <property type="match status" value="1"/>
</dbReference>
<organism evidence="1 2">
    <name type="scientific">Dyella jiangningensis</name>
    <dbReference type="NCBI Taxonomy" id="1379159"/>
    <lineage>
        <taxon>Bacteria</taxon>
        <taxon>Pseudomonadati</taxon>
        <taxon>Pseudomonadota</taxon>
        <taxon>Gammaproteobacteria</taxon>
        <taxon>Lysobacterales</taxon>
        <taxon>Rhodanobacteraceae</taxon>
        <taxon>Dyella</taxon>
    </lineage>
</organism>
<reference evidence="1 2" key="1">
    <citation type="journal article" date="2018" name="Genet. Mol. Biol.">
        <title>The genome sequence of Dyella jiangningensis FCAV SCS01 from a lignocellulose-decomposing microbial consortium metagenome reveals potential for biotechnological applications.</title>
        <authorList>
            <person name="Desiderato J.G."/>
            <person name="Alvarenga D.O."/>
            <person name="Constancio M.T.L."/>
            <person name="Alves L.M.C."/>
            <person name="Varani A.M."/>
        </authorList>
    </citation>
    <scope>NUCLEOTIDE SEQUENCE [LARGE SCALE GENOMIC DNA]</scope>
    <source>
        <strain evidence="1 2">FCAV SCS01</strain>
    </source>
</reference>
<comment type="caution">
    <text evidence="1">The sequence shown here is derived from an EMBL/GenBank/DDBJ whole genome shotgun (WGS) entry which is preliminary data.</text>
</comment>
<gene>
    <name evidence="1" type="ORF">CA260_01440</name>
</gene>
<dbReference type="AlphaFoldDB" id="A0A328P348"/>
<accession>A0A328P348</accession>
<keyword evidence="2" id="KW-1185">Reference proteome</keyword>
<name>A0A328P348_9GAMM</name>